<reference evidence="4" key="1">
    <citation type="submission" date="2015-12" db="EMBL/GenBank/DDBJ databases">
        <title>Update maize B73 reference genome by single molecule sequencing technologies.</title>
        <authorList>
            <consortium name="Maize Genome Sequencing Project"/>
            <person name="Ware D."/>
        </authorList>
    </citation>
    <scope>NUCLEOTIDE SEQUENCE [LARGE SCALE GENOMIC DNA]</scope>
    <source>
        <strain evidence="4">cv. B73</strain>
    </source>
</reference>
<keyword evidence="4" id="KW-1185">Reference proteome</keyword>
<organism evidence="3 4">
    <name type="scientific">Zea mays</name>
    <name type="common">Maize</name>
    <dbReference type="NCBI Taxonomy" id="4577"/>
    <lineage>
        <taxon>Eukaryota</taxon>
        <taxon>Viridiplantae</taxon>
        <taxon>Streptophyta</taxon>
        <taxon>Embryophyta</taxon>
        <taxon>Tracheophyta</taxon>
        <taxon>Spermatophyta</taxon>
        <taxon>Magnoliopsida</taxon>
        <taxon>Liliopsida</taxon>
        <taxon>Poales</taxon>
        <taxon>Poaceae</taxon>
        <taxon>PACMAD clade</taxon>
        <taxon>Panicoideae</taxon>
        <taxon>Andropogonodae</taxon>
        <taxon>Andropogoneae</taxon>
        <taxon>Tripsacinae</taxon>
        <taxon>Zea</taxon>
    </lineage>
</organism>
<comment type="similarity">
    <text evidence="1">Belongs to the LOR family.</text>
</comment>
<name>A0A804M6A5_MAIZE</name>
<evidence type="ECO:0000313" key="3">
    <source>
        <dbReference type="EnsemblPlants" id="Zm00001eb062300_P002"/>
    </source>
</evidence>
<dbReference type="InterPro" id="IPR038595">
    <property type="entry name" value="LOR_sf"/>
</dbReference>
<sequence>MDTEAVPALAVVDARFCAAGAATLAVAKALSMSGSDFAVTDAATGAPVLRVDGVLFSLRRRCVLVDADRRPVLTVQESVRFLRLSLARSICPVGVGGYSSSSRVMTLRCLDGDENAGADAEHAVEGVPGRQHPPAGPHVQRREAVRDPAAGAHQGQRLPRQQRRRAGLRLQDHRQLPRRRLRRLPRRLRHRHRQDRPAVQRGQRAAGEELVQRHRQPGDRLRLRRRARRHPRRDALPAMTRTLQFWFQAARLPFCCWLLRGIRLAPFSNVCRERLLNFHTRILTFLGTWQFHLAVYSTRTFSIC</sequence>
<evidence type="ECO:0000256" key="1">
    <source>
        <dbReference type="ARBA" id="ARBA00005437"/>
    </source>
</evidence>
<dbReference type="EnsemblPlants" id="Zm00001eb062300_T002">
    <property type="protein sequence ID" value="Zm00001eb062300_P002"/>
    <property type="gene ID" value="Zm00001eb062300"/>
</dbReference>
<reference evidence="3" key="3">
    <citation type="submission" date="2021-05" db="UniProtKB">
        <authorList>
            <consortium name="EnsemblPlants"/>
        </authorList>
    </citation>
    <scope>IDENTIFICATION</scope>
    <source>
        <strain evidence="3">cv. B73</strain>
    </source>
</reference>
<dbReference type="Proteomes" id="UP000007305">
    <property type="component" value="Chromosome 1"/>
</dbReference>
<proteinExistence type="inferred from homology"/>
<evidence type="ECO:0000256" key="2">
    <source>
        <dbReference type="SAM" id="MobiDB-lite"/>
    </source>
</evidence>
<protein>
    <submittedName>
        <fullName evidence="3">Uncharacterized protein</fullName>
    </submittedName>
</protein>
<dbReference type="AlphaFoldDB" id="A0A804M6A5"/>
<dbReference type="InterPro" id="IPR025659">
    <property type="entry name" value="Tubby-like_C"/>
</dbReference>
<feature type="compositionally biased region" description="Basic and acidic residues" evidence="2">
    <location>
        <begin position="206"/>
        <end position="219"/>
    </location>
</feature>
<dbReference type="InterPro" id="IPR007612">
    <property type="entry name" value="LOR"/>
</dbReference>
<dbReference type="Pfam" id="PF04525">
    <property type="entry name" value="LOR"/>
    <property type="match status" value="1"/>
</dbReference>
<reference evidence="3" key="2">
    <citation type="submission" date="2019-07" db="EMBL/GenBank/DDBJ databases">
        <authorList>
            <person name="Seetharam A."/>
            <person name="Woodhouse M."/>
            <person name="Cannon E."/>
        </authorList>
    </citation>
    <scope>NUCLEOTIDE SEQUENCE [LARGE SCALE GENOMIC DNA]</scope>
    <source>
        <strain evidence="3">cv. B73</strain>
    </source>
</reference>
<dbReference type="Gramene" id="Zm00001eb062300_T002">
    <property type="protein sequence ID" value="Zm00001eb062300_P002"/>
    <property type="gene ID" value="Zm00001eb062300"/>
</dbReference>
<feature type="region of interest" description="Disordered" evidence="2">
    <location>
        <begin position="147"/>
        <end position="219"/>
    </location>
</feature>
<feature type="compositionally biased region" description="Basic residues" evidence="2">
    <location>
        <begin position="176"/>
        <end position="194"/>
    </location>
</feature>
<evidence type="ECO:0000313" key="4">
    <source>
        <dbReference type="Proteomes" id="UP000007305"/>
    </source>
</evidence>
<gene>
    <name evidence="3" type="primary">LOC100277656</name>
</gene>
<dbReference type="Gene3D" id="2.40.160.200">
    <property type="entry name" value="LURP1-related"/>
    <property type="match status" value="1"/>
</dbReference>
<accession>A0A804M6A5</accession>
<dbReference type="SUPFAM" id="SSF54518">
    <property type="entry name" value="Tubby C-terminal domain-like"/>
    <property type="match status" value="1"/>
</dbReference>
<dbReference type="InParanoid" id="A0A804M6A5"/>